<comment type="caution">
    <text evidence="2">The sequence shown here is derived from an EMBL/GenBank/DDBJ whole genome shotgun (WGS) entry which is preliminary data.</text>
</comment>
<name>A0ABW8Z3A8_9BURK</name>
<gene>
    <name evidence="2" type="ORF">PQR63_03945</name>
</gene>
<dbReference type="Proteomes" id="UP001629214">
    <property type="component" value="Unassembled WGS sequence"/>
</dbReference>
<keyword evidence="1" id="KW-0812">Transmembrane</keyword>
<protein>
    <recommendedName>
        <fullName evidence="4">N-acetyltransferase domain-containing protein</fullName>
    </recommendedName>
</protein>
<organism evidence="2 3">
    <name type="scientific">Herbaspirillum rhizosphaerae</name>
    <dbReference type="NCBI Taxonomy" id="346179"/>
    <lineage>
        <taxon>Bacteria</taxon>
        <taxon>Pseudomonadati</taxon>
        <taxon>Pseudomonadota</taxon>
        <taxon>Betaproteobacteria</taxon>
        <taxon>Burkholderiales</taxon>
        <taxon>Oxalobacteraceae</taxon>
        <taxon>Herbaspirillum</taxon>
    </lineage>
</organism>
<keyword evidence="1" id="KW-1133">Transmembrane helix</keyword>
<proteinExistence type="predicted"/>
<dbReference type="EMBL" id="JAQQFR010000002">
    <property type="protein sequence ID" value="MFL9877519.1"/>
    <property type="molecule type" value="Genomic_DNA"/>
</dbReference>
<evidence type="ECO:0008006" key="4">
    <source>
        <dbReference type="Google" id="ProtNLM"/>
    </source>
</evidence>
<sequence>MAQASLQNDVEFDIEEQEEGIRIYARKGEQIVGALAAEFCGSYLAISLIYIVPTWRHMKIDEALQTKFFGCLETCSER</sequence>
<reference evidence="2 3" key="1">
    <citation type="journal article" date="2024" name="Chem. Sci.">
        <title>Discovery of megapolipeptins by genome mining of a Burkholderiales bacteria collection.</title>
        <authorList>
            <person name="Paulo B.S."/>
            <person name="Recchia M.J.J."/>
            <person name="Lee S."/>
            <person name="Fergusson C.H."/>
            <person name="Romanowski S.B."/>
            <person name="Hernandez A."/>
            <person name="Krull N."/>
            <person name="Liu D.Y."/>
            <person name="Cavanagh H."/>
            <person name="Bos A."/>
            <person name="Gray C.A."/>
            <person name="Murphy B.T."/>
            <person name="Linington R.G."/>
            <person name="Eustaquio A.S."/>
        </authorList>
    </citation>
    <scope>NUCLEOTIDE SEQUENCE [LARGE SCALE GENOMIC DNA]</scope>
    <source>
        <strain evidence="2 3">RL21-008-BIB-B</strain>
    </source>
</reference>
<dbReference type="RefSeq" id="WP_408165821.1">
    <property type="nucleotide sequence ID" value="NZ_JAQQFR010000002.1"/>
</dbReference>
<accession>A0ABW8Z3A8</accession>
<feature type="transmembrane region" description="Helical" evidence="1">
    <location>
        <begin position="31"/>
        <end position="52"/>
    </location>
</feature>
<evidence type="ECO:0000256" key="1">
    <source>
        <dbReference type="SAM" id="Phobius"/>
    </source>
</evidence>
<keyword evidence="1" id="KW-0472">Membrane</keyword>
<keyword evidence="3" id="KW-1185">Reference proteome</keyword>
<evidence type="ECO:0000313" key="2">
    <source>
        <dbReference type="EMBL" id="MFL9877519.1"/>
    </source>
</evidence>
<evidence type="ECO:0000313" key="3">
    <source>
        <dbReference type="Proteomes" id="UP001629214"/>
    </source>
</evidence>